<reference evidence="2" key="1">
    <citation type="journal article" date="2020" name="mSystems">
        <title>Genome- and Community-Level Interaction Insights into Carbon Utilization and Element Cycling Functions of Hydrothermarchaeota in Hydrothermal Sediment.</title>
        <authorList>
            <person name="Zhou Z."/>
            <person name="Liu Y."/>
            <person name="Xu W."/>
            <person name="Pan J."/>
            <person name="Luo Z.H."/>
            <person name="Li M."/>
        </authorList>
    </citation>
    <scope>NUCLEOTIDE SEQUENCE [LARGE SCALE GENOMIC DNA]</scope>
    <source>
        <strain evidence="2">SpSt-374</strain>
    </source>
</reference>
<dbReference type="EMBL" id="DSPX01000156">
    <property type="protein sequence ID" value="HGG01990.1"/>
    <property type="molecule type" value="Genomic_DNA"/>
</dbReference>
<accession>A0A7C3VQF6</accession>
<feature type="domain" description="CHAT" evidence="1">
    <location>
        <begin position="78"/>
        <end position="252"/>
    </location>
</feature>
<dbReference type="Pfam" id="PF12770">
    <property type="entry name" value="CHAT"/>
    <property type="match status" value="1"/>
</dbReference>
<gene>
    <name evidence="2" type="ORF">ENR15_15440</name>
</gene>
<dbReference type="InterPro" id="IPR024983">
    <property type="entry name" value="CHAT_dom"/>
</dbReference>
<evidence type="ECO:0000259" key="1">
    <source>
        <dbReference type="Pfam" id="PF12770"/>
    </source>
</evidence>
<proteinExistence type="predicted"/>
<name>A0A7C3VQF6_9CYAN</name>
<organism evidence="2">
    <name type="scientific">Planktothricoides sp. SpSt-374</name>
    <dbReference type="NCBI Taxonomy" id="2282167"/>
    <lineage>
        <taxon>Bacteria</taxon>
        <taxon>Bacillati</taxon>
        <taxon>Cyanobacteriota</taxon>
        <taxon>Cyanophyceae</taxon>
        <taxon>Oscillatoriophycideae</taxon>
        <taxon>Oscillatoriales</taxon>
        <taxon>Oscillatoriaceae</taxon>
        <taxon>Planktothricoides</taxon>
    </lineage>
</organism>
<sequence length="279" mass="31924">MEEGLNKWLISEPFIPIDRILREKFNRADQLRVIIQSQNPDLRKLPWHLWDFLKVYRQAEIALSAPFYDRVAKIALPRTEIRILSILGDNQGINTDTDKQVLSRIDAEVEFLDKPSRQELDAQLWDEQGWDILCFSGHSSSQMDGSSGWMNINQVDKLTIPDLKNALSAAIERGLQLAIFNSCDGLGLARQLADLHIPQIIVMRELVPDVVAQEFLKNFVTAFAGGKSFYLAVRAAREKLQPLEQHYPCVTWLPVICQNPAEIPPTWESFRRGEPEPHQ</sequence>
<evidence type="ECO:0000313" key="2">
    <source>
        <dbReference type="EMBL" id="HGG01990.1"/>
    </source>
</evidence>
<protein>
    <submittedName>
        <fullName evidence="2">CHAT domain-containing protein</fullName>
    </submittedName>
</protein>
<comment type="caution">
    <text evidence="2">The sequence shown here is derived from an EMBL/GenBank/DDBJ whole genome shotgun (WGS) entry which is preliminary data.</text>
</comment>
<dbReference type="AlphaFoldDB" id="A0A7C3VQF6"/>